<dbReference type="Proteomes" id="UP001060085">
    <property type="component" value="Linkage Group LG01"/>
</dbReference>
<name>A0ACC0C4Y8_CATRO</name>
<dbReference type="EMBL" id="CM044701">
    <property type="protein sequence ID" value="KAI5679856.1"/>
    <property type="molecule type" value="Genomic_DNA"/>
</dbReference>
<evidence type="ECO:0000313" key="1">
    <source>
        <dbReference type="EMBL" id="KAI5679856.1"/>
    </source>
</evidence>
<sequence>MFQNKPSEFFMTDAENSRRTSTFGVVGFAPEASPLKPLHLTEMIQLFLPDSNWSNYGNDELVEKTKLLLNELESVLWSLMSSAGRSEVRLWLCNSIACISSISPRHQRELFFNLLRAKPVKRNLAAQLLQLLFEKKPQKAGSILAEKCSMLEDFFKGKLNGHANFQLSFRKGQLTGFSFTLSFPKLGCSLVHFQINLFFMNIGNPRRIMQWFSNFSGTAGSEHRKGAKALSQFAFVNRDICWEELEWRGKHGQSPAMVATKPHYFMDLDVLRTVENFLEYVPEFWSSTEFAESLKDGEILCIDTKFFVDMFMSLMYKEDFEELWDVIDEFLMEESFSVLCHHLLIVLEEKDLFLFLDLISKFLKPKFEAAEYASLSFWLEVILSKCSAGSSIDQLLLLNAVTSQPRQLLRLVREEGDQNEIEKVKNIVHQICASSSPDSFAPIMKECSKTKSTESIKWLALQSWAIYFRLSEEFHTAESWESLFVGNGIGFRKFDKYRLLNEEESPEESGSEQNERPSNKLKMKKKGRHRKKRRRSLKLDTSYVDERLDLDLVNNLDFQSKAGDWMLSTDQYSTTWSSVSYTIFHRT</sequence>
<comment type="caution">
    <text evidence="1">The sequence shown here is derived from an EMBL/GenBank/DDBJ whole genome shotgun (WGS) entry which is preliminary data.</text>
</comment>
<proteinExistence type="predicted"/>
<protein>
    <submittedName>
        <fullName evidence="1">Uncharacterized protein</fullName>
    </submittedName>
</protein>
<accession>A0ACC0C4Y8</accession>
<organism evidence="1 2">
    <name type="scientific">Catharanthus roseus</name>
    <name type="common">Madagascar periwinkle</name>
    <name type="synonym">Vinca rosea</name>
    <dbReference type="NCBI Taxonomy" id="4058"/>
    <lineage>
        <taxon>Eukaryota</taxon>
        <taxon>Viridiplantae</taxon>
        <taxon>Streptophyta</taxon>
        <taxon>Embryophyta</taxon>
        <taxon>Tracheophyta</taxon>
        <taxon>Spermatophyta</taxon>
        <taxon>Magnoliopsida</taxon>
        <taxon>eudicotyledons</taxon>
        <taxon>Gunneridae</taxon>
        <taxon>Pentapetalae</taxon>
        <taxon>asterids</taxon>
        <taxon>lamiids</taxon>
        <taxon>Gentianales</taxon>
        <taxon>Apocynaceae</taxon>
        <taxon>Rauvolfioideae</taxon>
        <taxon>Vinceae</taxon>
        <taxon>Catharanthinae</taxon>
        <taxon>Catharanthus</taxon>
    </lineage>
</organism>
<evidence type="ECO:0000313" key="2">
    <source>
        <dbReference type="Proteomes" id="UP001060085"/>
    </source>
</evidence>
<gene>
    <name evidence="1" type="ORF">M9H77_01083</name>
</gene>
<keyword evidence="2" id="KW-1185">Reference proteome</keyword>
<reference evidence="2" key="1">
    <citation type="journal article" date="2023" name="Nat. Plants">
        <title>Single-cell RNA sequencing provides a high-resolution roadmap for understanding the multicellular compartmentation of specialized metabolism.</title>
        <authorList>
            <person name="Sun S."/>
            <person name="Shen X."/>
            <person name="Li Y."/>
            <person name="Li Y."/>
            <person name="Wang S."/>
            <person name="Li R."/>
            <person name="Zhang H."/>
            <person name="Shen G."/>
            <person name="Guo B."/>
            <person name="Wei J."/>
            <person name="Xu J."/>
            <person name="St-Pierre B."/>
            <person name="Chen S."/>
            <person name="Sun C."/>
        </authorList>
    </citation>
    <scope>NUCLEOTIDE SEQUENCE [LARGE SCALE GENOMIC DNA]</scope>
</reference>